<evidence type="ECO:0000313" key="1">
    <source>
        <dbReference type="EMBL" id="CDP20845.1"/>
    </source>
</evidence>
<dbReference type="Proteomes" id="UP000295252">
    <property type="component" value="Chromosome XI"/>
</dbReference>
<proteinExistence type="predicted"/>
<dbReference type="InParanoid" id="A0A068VJ43"/>
<evidence type="ECO:0000313" key="2">
    <source>
        <dbReference type="Proteomes" id="UP000295252"/>
    </source>
</evidence>
<accession>A0A068VJ43</accession>
<dbReference type="AlphaFoldDB" id="A0A068VJ43"/>
<organism evidence="1 2">
    <name type="scientific">Coffea canephora</name>
    <name type="common">Robusta coffee</name>
    <dbReference type="NCBI Taxonomy" id="49390"/>
    <lineage>
        <taxon>Eukaryota</taxon>
        <taxon>Viridiplantae</taxon>
        <taxon>Streptophyta</taxon>
        <taxon>Embryophyta</taxon>
        <taxon>Tracheophyta</taxon>
        <taxon>Spermatophyta</taxon>
        <taxon>Magnoliopsida</taxon>
        <taxon>eudicotyledons</taxon>
        <taxon>Gunneridae</taxon>
        <taxon>Pentapetalae</taxon>
        <taxon>asterids</taxon>
        <taxon>lamiids</taxon>
        <taxon>Gentianales</taxon>
        <taxon>Rubiaceae</taxon>
        <taxon>Ixoroideae</taxon>
        <taxon>Gardenieae complex</taxon>
        <taxon>Bertiereae - Coffeeae clade</taxon>
        <taxon>Coffeeae</taxon>
        <taxon>Coffea</taxon>
    </lineage>
</organism>
<protein>
    <submittedName>
        <fullName evidence="1">Uncharacterized protein</fullName>
    </submittedName>
</protein>
<name>A0A068VJ43_COFCA</name>
<keyword evidence="2" id="KW-1185">Reference proteome</keyword>
<sequence length="50" mass="5635">MLGSILKRSILKRYRFVNRGHGTVVPLSTPQLMSSQKPKPILEVKLMDAV</sequence>
<reference evidence="2" key="1">
    <citation type="journal article" date="2014" name="Science">
        <title>The coffee genome provides insight into the convergent evolution of caffeine biosynthesis.</title>
        <authorList>
            <person name="Denoeud F."/>
            <person name="Carretero-Paulet L."/>
            <person name="Dereeper A."/>
            <person name="Droc G."/>
            <person name="Guyot R."/>
            <person name="Pietrella M."/>
            <person name="Zheng C."/>
            <person name="Alberti A."/>
            <person name="Anthony F."/>
            <person name="Aprea G."/>
            <person name="Aury J.M."/>
            <person name="Bento P."/>
            <person name="Bernard M."/>
            <person name="Bocs S."/>
            <person name="Campa C."/>
            <person name="Cenci A."/>
            <person name="Combes M.C."/>
            <person name="Crouzillat D."/>
            <person name="Da Silva C."/>
            <person name="Daddiego L."/>
            <person name="De Bellis F."/>
            <person name="Dussert S."/>
            <person name="Garsmeur O."/>
            <person name="Gayraud T."/>
            <person name="Guignon V."/>
            <person name="Jahn K."/>
            <person name="Jamilloux V."/>
            <person name="Joet T."/>
            <person name="Labadie K."/>
            <person name="Lan T."/>
            <person name="Leclercq J."/>
            <person name="Lepelley M."/>
            <person name="Leroy T."/>
            <person name="Li L.T."/>
            <person name="Librado P."/>
            <person name="Lopez L."/>
            <person name="Munoz A."/>
            <person name="Noel B."/>
            <person name="Pallavicini A."/>
            <person name="Perrotta G."/>
            <person name="Poncet V."/>
            <person name="Pot D."/>
            <person name="Priyono X."/>
            <person name="Rigoreau M."/>
            <person name="Rouard M."/>
            <person name="Rozas J."/>
            <person name="Tranchant-Dubreuil C."/>
            <person name="VanBuren R."/>
            <person name="Zhang Q."/>
            <person name="Andrade A.C."/>
            <person name="Argout X."/>
            <person name="Bertrand B."/>
            <person name="de Kochko A."/>
            <person name="Graziosi G."/>
            <person name="Henry R.J."/>
            <person name="Jayarama X."/>
            <person name="Ming R."/>
            <person name="Nagai C."/>
            <person name="Rounsley S."/>
            <person name="Sankoff D."/>
            <person name="Giuliano G."/>
            <person name="Albert V.A."/>
            <person name="Wincker P."/>
            <person name="Lashermes P."/>
        </authorList>
    </citation>
    <scope>NUCLEOTIDE SEQUENCE [LARGE SCALE GENOMIC DNA]</scope>
    <source>
        <strain evidence="2">cv. DH200-94</strain>
    </source>
</reference>
<gene>
    <name evidence="1" type="ORF">GSCOC_T00013394001</name>
</gene>
<dbReference type="Gramene" id="CDP20845">
    <property type="protein sequence ID" value="CDP20845"/>
    <property type="gene ID" value="GSCOC_T00013394001"/>
</dbReference>
<dbReference type="EMBL" id="HG740953">
    <property type="protein sequence ID" value="CDP20845.1"/>
    <property type="molecule type" value="Genomic_DNA"/>
</dbReference>